<dbReference type="SUPFAM" id="SSF53335">
    <property type="entry name" value="S-adenosyl-L-methionine-dependent methyltransferases"/>
    <property type="match status" value="1"/>
</dbReference>
<dbReference type="GO" id="GO:0008168">
    <property type="term" value="F:methyltransferase activity"/>
    <property type="evidence" value="ECO:0007669"/>
    <property type="project" value="UniProtKB-KW"/>
</dbReference>
<dbReference type="RefSeq" id="WP_130966324.1">
    <property type="nucleotide sequence ID" value="NZ_SIXI01000001.1"/>
</dbReference>
<dbReference type="GO" id="GO:0032259">
    <property type="term" value="P:methylation"/>
    <property type="evidence" value="ECO:0007669"/>
    <property type="project" value="UniProtKB-KW"/>
</dbReference>
<dbReference type="Gene3D" id="3.40.50.150">
    <property type="entry name" value="Vaccinia Virus protein VP39"/>
    <property type="match status" value="1"/>
</dbReference>
<proteinExistence type="predicted"/>
<keyword evidence="2" id="KW-1185">Reference proteome</keyword>
<reference evidence="1 2" key="1">
    <citation type="submission" date="2019-02" db="EMBL/GenBank/DDBJ databases">
        <title>Aquabacterium sp. strain KMB7.</title>
        <authorList>
            <person name="Chen W.-M."/>
        </authorList>
    </citation>
    <scope>NUCLEOTIDE SEQUENCE [LARGE SCALE GENOMIC DNA]</scope>
    <source>
        <strain evidence="1 2">KMB7</strain>
    </source>
</reference>
<keyword evidence="1" id="KW-0489">Methyltransferase</keyword>
<name>A0A4Q9H585_9BURK</name>
<organism evidence="1 2">
    <name type="scientific">Aquabacterium lacunae</name>
    <dbReference type="NCBI Taxonomy" id="2528630"/>
    <lineage>
        <taxon>Bacteria</taxon>
        <taxon>Pseudomonadati</taxon>
        <taxon>Pseudomonadota</taxon>
        <taxon>Betaproteobacteria</taxon>
        <taxon>Burkholderiales</taxon>
        <taxon>Aquabacterium</taxon>
    </lineage>
</organism>
<dbReference type="Proteomes" id="UP000292120">
    <property type="component" value="Unassembled WGS sequence"/>
</dbReference>
<gene>
    <name evidence="1" type="ORF">EYS42_02855</name>
</gene>
<sequence>MPSTQARNIGAYEQAYLSSDFEATQATMRKRMLLNLLQAWQPQRVLEVGCGTDPLFNHWPAFERWTVVEPGPRFAALAREQAGTDARIEVIEATLESAAGQIAAGQYDCILLSGLLHEIDDCGQLLAATRRLCGADTRVHVNVPNARSLHRLLAQEMGLIPSLHVISDRQRQLQQHHTFDLDSLQRLCTAHGFAVLDSGSYFIKPFTHQQMAQLQDIGLLSPALLDGLFRLERHLPGMGSEIFVNLQPGAATATEGACHG</sequence>
<dbReference type="InterPro" id="IPR029063">
    <property type="entry name" value="SAM-dependent_MTases_sf"/>
</dbReference>
<dbReference type="OrthoDB" id="8564939at2"/>
<dbReference type="EMBL" id="SIXI01000001">
    <property type="protein sequence ID" value="TBO34375.1"/>
    <property type="molecule type" value="Genomic_DNA"/>
</dbReference>
<protein>
    <submittedName>
        <fullName evidence="1">Methyltransferase domain-containing protein</fullName>
    </submittedName>
</protein>
<evidence type="ECO:0000313" key="1">
    <source>
        <dbReference type="EMBL" id="TBO34375.1"/>
    </source>
</evidence>
<accession>A0A4Q9H585</accession>
<evidence type="ECO:0000313" key="2">
    <source>
        <dbReference type="Proteomes" id="UP000292120"/>
    </source>
</evidence>
<comment type="caution">
    <text evidence="1">The sequence shown here is derived from an EMBL/GenBank/DDBJ whole genome shotgun (WGS) entry which is preliminary data.</text>
</comment>
<dbReference type="AlphaFoldDB" id="A0A4Q9H585"/>
<keyword evidence="1" id="KW-0808">Transferase</keyword>
<dbReference type="Pfam" id="PF13489">
    <property type="entry name" value="Methyltransf_23"/>
    <property type="match status" value="1"/>
</dbReference>